<dbReference type="SUPFAM" id="SSF55307">
    <property type="entry name" value="Tubulin C-terminal domain-like"/>
    <property type="match status" value="1"/>
</dbReference>
<dbReference type="AlphaFoldDB" id="A0A1I3GFJ7"/>
<evidence type="ECO:0000313" key="4">
    <source>
        <dbReference type="EMBL" id="SFI22197.1"/>
    </source>
</evidence>
<dbReference type="InterPro" id="IPR045061">
    <property type="entry name" value="FtsZ/CetZ"/>
</dbReference>
<keyword evidence="4" id="KW-0131">Cell cycle</keyword>
<dbReference type="OrthoDB" id="1665007at2"/>
<dbReference type="Proteomes" id="UP000183639">
    <property type="component" value="Unassembled WGS sequence"/>
</dbReference>
<evidence type="ECO:0000259" key="3">
    <source>
        <dbReference type="SMART" id="SM00865"/>
    </source>
</evidence>
<dbReference type="SMART" id="SM00865">
    <property type="entry name" value="Tubulin_C"/>
    <property type="match status" value="1"/>
</dbReference>
<evidence type="ECO:0000313" key="5">
    <source>
        <dbReference type="Proteomes" id="UP000183639"/>
    </source>
</evidence>
<evidence type="ECO:0000256" key="2">
    <source>
        <dbReference type="ARBA" id="ARBA00023134"/>
    </source>
</evidence>
<reference evidence="4 5" key="1">
    <citation type="submission" date="2016-10" db="EMBL/GenBank/DDBJ databases">
        <authorList>
            <person name="de Groot N.N."/>
        </authorList>
    </citation>
    <scope>NUCLEOTIDE SEQUENCE [LARGE SCALE GENOMIC DNA]</scope>
    <source>
        <strain evidence="4 5">Z108</strain>
    </source>
</reference>
<gene>
    <name evidence="4" type="ORF">SAMN04487861_12215</name>
</gene>
<sequence>MFELAENMNEELCNLRVAFIGKTAEMWNQQGFAEEFKLLEGDPLDYSSWRSVDIGFLLVDGRAMEDVNHLKKAVEAAADTCVSVFIPILISEEKIEVPAPLLTMNPEKYEGESDIYKNIYYAIKAIYDVVCIPGLVNLDLCDIKTVCKDKKNLLLATGEAKGEGASMSAVMEAINKLTKQHEKAQSVGKDVLLNVTGSEANISMYEIQEASEAIYNWMENKQATIIWGASIDDSMEDMIRVSVLMGESRCVRHNYYVDKSKSDLSISPALSVGINIR</sequence>
<dbReference type="GO" id="GO:0003924">
    <property type="term" value="F:GTPase activity"/>
    <property type="evidence" value="ECO:0007669"/>
    <property type="project" value="InterPro"/>
</dbReference>
<keyword evidence="4" id="KW-0132">Cell division</keyword>
<dbReference type="RefSeq" id="WP_075444961.1">
    <property type="nucleotide sequence ID" value="NZ_FOQK01000022.1"/>
</dbReference>
<name>A0A1I3GFJ7_SELRU</name>
<dbReference type="GO" id="GO:0032153">
    <property type="term" value="C:cell division site"/>
    <property type="evidence" value="ECO:0007669"/>
    <property type="project" value="TreeGrafter"/>
</dbReference>
<keyword evidence="2" id="KW-0342">GTP-binding</keyword>
<dbReference type="InterPro" id="IPR018316">
    <property type="entry name" value="Tubulin/FtsZ_2-layer-sand-dom"/>
</dbReference>
<dbReference type="GO" id="GO:0051301">
    <property type="term" value="P:cell division"/>
    <property type="evidence" value="ECO:0007669"/>
    <property type="project" value="UniProtKB-KW"/>
</dbReference>
<accession>A0A1I3GFJ7</accession>
<dbReference type="GO" id="GO:0005525">
    <property type="term" value="F:GTP binding"/>
    <property type="evidence" value="ECO:0007669"/>
    <property type="project" value="UniProtKB-KW"/>
</dbReference>
<dbReference type="InterPro" id="IPR008280">
    <property type="entry name" value="Tub_FtsZ_C"/>
</dbReference>
<dbReference type="Pfam" id="PF12327">
    <property type="entry name" value="FtsZ_C"/>
    <property type="match status" value="1"/>
</dbReference>
<keyword evidence="1" id="KW-0547">Nucleotide-binding</keyword>
<dbReference type="PANTHER" id="PTHR30314">
    <property type="entry name" value="CELL DIVISION PROTEIN FTSZ-RELATED"/>
    <property type="match status" value="1"/>
</dbReference>
<dbReference type="InterPro" id="IPR024757">
    <property type="entry name" value="FtsZ_C"/>
</dbReference>
<dbReference type="InterPro" id="IPR003008">
    <property type="entry name" value="Tubulin_FtsZ_GTPase"/>
</dbReference>
<dbReference type="EMBL" id="FOQK01000022">
    <property type="protein sequence ID" value="SFI22197.1"/>
    <property type="molecule type" value="Genomic_DNA"/>
</dbReference>
<feature type="domain" description="Tubulin/FtsZ 2-layer sandwich" evidence="3">
    <location>
        <begin position="136"/>
        <end position="256"/>
    </location>
</feature>
<organism evidence="4 5">
    <name type="scientific">Selenomonas ruminantium</name>
    <dbReference type="NCBI Taxonomy" id="971"/>
    <lineage>
        <taxon>Bacteria</taxon>
        <taxon>Bacillati</taxon>
        <taxon>Bacillota</taxon>
        <taxon>Negativicutes</taxon>
        <taxon>Selenomonadales</taxon>
        <taxon>Selenomonadaceae</taxon>
        <taxon>Selenomonas</taxon>
    </lineage>
</organism>
<evidence type="ECO:0000256" key="1">
    <source>
        <dbReference type="ARBA" id="ARBA00022741"/>
    </source>
</evidence>
<dbReference type="PRINTS" id="PR00423">
    <property type="entry name" value="CELLDVISFTSZ"/>
</dbReference>
<dbReference type="Gene3D" id="3.30.1330.20">
    <property type="entry name" value="Tubulin/FtsZ, C-terminal domain"/>
    <property type="match status" value="1"/>
</dbReference>
<dbReference type="PANTHER" id="PTHR30314:SF3">
    <property type="entry name" value="MITOCHONDRIAL DIVISION PROTEIN FSZA"/>
    <property type="match status" value="1"/>
</dbReference>
<dbReference type="GO" id="GO:0005737">
    <property type="term" value="C:cytoplasm"/>
    <property type="evidence" value="ECO:0007669"/>
    <property type="project" value="TreeGrafter"/>
</dbReference>
<dbReference type="InterPro" id="IPR037103">
    <property type="entry name" value="Tubulin/FtsZ-like_C"/>
</dbReference>
<proteinExistence type="predicted"/>
<protein>
    <submittedName>
        <fullName evidence="4">Cell division protein FtsZ</fullName>
    </submittedName>
</protein>